<dbReference type="InterPro" id="IPR058031">
    <property type="entry name" value="AAA_lid_NorR"/>
</dbReference>
<protein>
    <submittedName>
        <fullName evidence="8">Response regulatory protein</fullName>
    </submittedName>
</protein>
<dbReference type="PROSITE" id="PS00675">
    <property type="entry name" value="SIGMA54_INTERACT_1"/>
    <property type="match status" value="1"/>
</dbReference>
<dbReference type="PROSITE" id="PS50045">
    <property type="entry name" value="SIGMA54_INTERACT_4"/>
    <property type="match status" value="1"/>
</dbReference>
<feature type="domain" description="Sigma-54 factor interaction" evidence="6">
    <location>
        <begin position="158"/>
        <end position="387"/>
    </location>
</feature>
<dbReference type="InterPro" id="IPR025943">
    <property type="entry name" value="Sigma_54_int_dom_ATP-bd_2"/>
</dbReference>
<keyword evidence="1" id="KW-0547">Nucleotide-binding</keyword>
<dbReference type="Pfam" id="PF00072">
    <property type="entry name" value="Response_reg"/>
    <property type="match status" value="1"/>
</dbReference>
<dbReference type="Gene3D" id="3.40.50.2300">
    <property type="match status" value="1"/>
</dbReference>
<evidence type="ECO:0000256" key="2">
    <source>
        <dbReference type="ARBA" id="ARBA00022840"/>
    </source>
</evidence>
<dbReference type="GO" id="GO:0003677">
    <property type="term" value="F:DNA binding"/>
    <property type="evidence" value="ECO:0007669"/>
    <property type="project" value="UniProtKB-KW"/>
</dbReference>
<dbReference type="InterPro" id="IPR027417">
    <property type="entry name" value="P-loop_NTPase"/>
</dbReference>
<dbReference type="SUPFAM" id="SSF52172">
    <property type="entry name" value="CheY-like"/>
    <property type="match status" value="1"/>
</dbReference>
<dbReference type="InterPro" id="IPR011006">
    <property type="entry name" value="CheY-like_superfamily"/>
</dbReference>
<dbReference type="GO" id="GO:0000160">
    <property type="term" value="P:phosphorelay signal transduction system"/>
    <property type="evidence" value="ECO:0007669"/>
    <property type="project" value="InterPro"/>
</dbReference>
<gene>
    <name evidence="8" type="ORF">MNBD_GAMMA07-2581</name>
</gene>
<keyword evidence="3" id="KW-0805">Transcription regulation</keyword>
<dbReference type="PROSITE" id="PS00676">
    <property type="entry name" value="SIGMA54_INTERACT_2"/>
    <property type="match status" value="1"/>
</dbReference>
<evidence type="ECO:0000313" key="8">
    <source>
        <dbReference type="EMBL" id="VAW53674.1"/>
    </source>
</evidence>
<dbReference type="AlphaFoldDB" id="A0A3B0XCD3"/>
<evidence type="ECO:0000259" key="7">
    <source>
        <dbReference type="PROSITE" id="PS50110"/>
    </source>
</evidence>
<dbReference type="PROSITE" id="PS00688">
    <property type="entry name" value="SIGMA54_INTERACT_3"/>
    <property type="match status" value="1"/>
</dbReference>
<dbReference type="SUPFAM" id="SSF52540">
    <property type="entry name" value="P-loop containing nucleoside triphosphate hydrolases"/>
    <property type="match status" value="1"/>
</dbReference>
<dbReference type="Pfam" id="PF25601">
    <property type="entry name" value="AAA_lid_14"/>
    <property type="match status" value="1"/>
</dbReference>
<dbReference type="GO" id="GO:0005524">
    <property type="term" value="F:ATP binding"/>
    <property type="evidence" value="ECO:0007669"/>
    <property type="project" value="UniProtKB-KW"/>
</dbReference>
<dbReference type="InterPro" id="IPR001789">
    <property type="entry name" value="Sig_transdc_resp-reg_receiver"/>
</dbReference>
<dbReference type="EMBL" id="UOFF01000039">
    <property type="protein sequence ID" value="VAW53674.1"/>
    <property type="molecule type" value="Genomic_DNA"/>
</dbReference>
<dbReference type="PANTHER" id="PTHR32071:SF113">
    <property type="entry name" value="ALGINATE BIOSYNTHESIS TRANSCRIPTIONAL REGULATORY PROTEIN ALGB"/>
    <property type="match status" value="1"/>
</dbReference>
<dbReference type="Gene3D" id="1.10.8.60">
    <property type="match status" value="1"/>
</dbReference>
<evidence type="ECO:0000256" key="5">
    <source>
        <dbReference type="ARBA" id="ARBA00023163"/>
    </source>
</evidence>
<dbReference type="FunFam" id="3.40.50.300:FF:000006">
    <property type="entry name" value="DNA-binding transcriptional regulator NtrC"/>
    <property type="match status" value="1"/>
</dbReference>
<feature type="domain" description="Response regulatory" evidence="7">
    <location>
        <begin position="17"/>
        <end position="134"/>
    </location>
</feature>
<dbReference type="Pfam" id="PF00158">
    <property type="entry name" value="Sigma54_activat"/>
    <property type="match status" value="1"/>
</dbReference>
<name>A0A3B0XCD3_9ZZZZ</name>
<dbReference type="Gene3D" id="3.40.50.300">
    <property type="entry name" value="P-loop containing nucleotide triphosphate hydrolases"/>
    <property type="match status" value="1"/>
</dbReference>
<dbReference type="PANTHER" id="PTHR32071">
    <property type="entry name" value="TRANSCRIPTIONAL REGULATORY PROTEIN"/>
    <property type="match status" value="1"/>
</dbReference>
<dbReference type="InterPro" id="IPR002078">
    <property type="entry name" value="Sigma_54_int"/>
</dbReference>
<dbReference type="SMART" id="SM00382">
    <property type="entry name" value="AAA"/>
    <property type="match status" value="1"/>
</dbReference>
<feature type="non-terminal residue" evidence="8">
    <location>
        <position position="429"/>
    </location>
</feature>
<dbReference type="GO" id="GO:0006355">
    <property type="term" value="P:regulation of DNA-templated transcription"/>
    <property type="evidence" value="ECO:0007669"/>
    <property type="project" value="InterPro"/>
</dbReference>
<dbReference type="InterPro" id="IPR025662">
    <property type="entry name" value="Sigma_54_int_dom_ATP-bd_1"/>
</dbReference>
<proteinExistence type="predicted"/>
<dbReference type="NCBIfam" id="TIGR02915">
    <property type="entry name" value="PEP_resp_reg"/>
    <property type="match status" value="1"/>
</dbReference>
<evidence type="ECO:0000259" key="6">
    <source>
        <dbReference type="PROSITE" id="PS50045"/>
    </source>
</evidence>
<keyword evidence="5" id="KW-0804">Transcription</keyword>
<dbReference type="PROSITE" id="PS50110">
    <property type="entry name" value="RESPONSE_REGULATORY"/>
    <property type="match status" value="1"/>
</dbReference>
<dbReference type="InterPro" id="IPR014264">
    <property type="entry name" value="PEP-CTERM_resp_reg"/>
</dbReference>
<keyword evidence="2" id="KW-0067">ATP-binding</keyword>
<evidence type="ECO:0000256" key="4">
    <source>
        <dbReference type="ARBA" id="ARBA00023125"/>
    </source>
</evidence>
<dbReference type="InterPro" id="IPR003593">
    <property type="entry name" value="AAA+_ATPase"/>
</dbReference>
<sequence>MCPIEVAIIRTMQNNKKILVVEDDPGLQKQMRWSFDEFEVFIAGNRKEALKIISKEHPFVVTVDLGLPPDAEGITEGMATVEDILSLAPNTKIIVVSGNDDRSNAVQAVAFGAYDFYQKPIDADLLNQIVTRAHHVFELEEDNRRLIMEHINTPMEGMVANSPQMQVVCRRVEKVAPSNATVLLLGDSGTGKEVLARALHGQNPSITGRFVAINCAAIPENLLESELFGYEKGAFTGATKTTAGKIEFAEGGTLFLDEMGELPLPLQAKLLRFLQERVIERIGGREEIPVNVRVICATHQNLEDKISKKEFREDLYYRINEIPITIPPLKDRDGDALLLARYYFDQVNAEQARKLKGFTKDALTAIEAHQWPGNVRELKNRIKRAVIMADGNQITALDLELETKNLEGNINSFNLRQVREMAERKVINK</sequence>
<evidence type="ECO:0000256" key="3">
    <source>
        <dbReference type="ARBA" id="ARBA00023015"/>
    </source>
</evidence>
<organism evidence="8">
    <name type="scientific">hydrothermal vent metagenome</name>
    <dbReference type="NCBI Taxonomy" id="652676"/>
    <lineage>
        <taxon>unclassified sequences</taxon>
        <taxon>metagenomes</taxon>
        <taxon>ecological metagenomes</taxon>
    </lineage>
</organism>
<dbReference type="SMART" id="SM00448">
    <property type="entry name" value="REC"/>
    <property type="match status" value="1"/>
</dbReference>
<accession>A0A3B0XCD3</accession>
<evidence type="ECO:0000256" key="1">
    <source>
        <dbReference type="ARBA" id="ARBA00022741"/>
    </source>
</evidence>
<dbReference type="CDD" id="cd00009">
    <property type="entry name" value="AAA"/>
    <property type="match status" value="1"/>
</dbReference>
<keyword evidence="4" id="KW-0238">DNA-binding</keyword>
<dbReference type="InterPro" id="IPR025944">
    <property type="entry name" value="Sigma_54_int_dom_CS"/>
</dbReference>
<reference evidence="8" key="1">
    <citation type="submission" date="2018-06" db="EMBL/GenBank/DDBJ databases">
        <authorList>
            <person name="Zhirakovskaya E."/>
        </authorList>
    </citation>
    <scope>NUCLEOTIDE SEQUENCE</scope>
</reference>